<protein>
    <submittedName>
        <fullName evidence="1">Uncharacterized protein</fullName>
    </submittedName>
</protein>
<keyword evidence="2" id="KW-1185">Reference proteome</keyword>
<dbReference type="EMBL" id="ML976981">
    <property type="protein sequence ID" value="KAF1961262.1"/>
    <property type="molecule type" value="Genomic_DNA"/>
</dbReference>
<sequence length="156" mass="17434">MFVPCIAGRTAVGTGRYWRHTLRLRNAPIAASGRVQSDRRLGRAVASEPRRGGSSALPFYARPGVFFMCHVSLLEVERIRAISLQINIDLHRPRCINIQAGWACVKDTAAALSQEKGGSIVQRRTVDQVSKVLRIPRMRDASTYCNQGRWRPHALV</sequence>
<evidence type="ECO:0000313" key="2">
    <source>
        <dbReference type="Proteomes" id="UP000800035"/>
    </source>
</evidence>
<organism evidence="1 2">
    <name type="scientific">Byssothecium circinans</name>
    <dbReference type="NCBI Taxonomy" id="147558"/>
    <lineage>
        <taxon>Eukaryota</taxon>
        <taxon>Fungi</taxon>
        <taxon>Dikarya</taxon>
        <taxon>Ascomycota</taxon>
        <taxon>Pezizomycotina</taxon>
        <taxon>Dothideomycetes</taxon>
        <taxon>Pleosporomycetidae</taxon>
        <taxon>Pleosporales</taxon>
        <taxon>Massarineae</taxon>
        <taxon>Massarinaceae</taxon>
        <taxon>Byssothecium</taxon>
    </lineage>
</organism>
<accession>A0A6A5UBS9</accession>
<reference evidence="1" key="1">
    <citation type="journal article" date="2020" name="Stud. Mycol.">
        <title>101 Dothideomycetes genomes: a test case for predicting lifestyles and emergence of pathogens.</title>
        <authorList>
            <person name="Haridas S."/>
            <person name="Albert R."/>
            <person name="Binder M."/>
            <person name="Bloem J."/>
            <person name="Labutti K."/>
            <person name="Salamov A."/>
            <person name="Andreopoulos B."/>
            <person name="Baker S."/>
            <person name="Barry K."/>
            <person name="Bills G."/>
            <person name="Bluhm B."/>
            <person name="Cannon C."/>
            <person name="Castanera R."/>
            <person name="Culley D."/>
            <person name="Daum C."/>
            <person name="Ezra D."/>
            <person name="Gonzalez J."/>
            <person name="Henrissat B."/>
            <person name="Kuo A."/>
            <person name="Liang C."/>
            <person name="Lipzen A."/>
            <person name="Lutzoni F."/>
            <person name="Magnuson J."/>
            <person name="Mondo S."/>
            <person name="Nolan M."/>
            <person name="Ohm R."/>
            <person name="Pangilinan J."/>
            <person name="Park H.-J."/>
            <person name="Ramirez L."/>
            <person name="Alfaro M."/>
            <person name="Sun H."/>
            <person name="Tritt A."/>
            <person name="Yoshinaga Y."/>
            <person name="Zwiers L.-H."/>
            <person name="Turgeon B."/>
            <person name="Goodwin S."/>
            <person name="Spatafora J."/>
            <person name="Crous P."/>
            <person name="Grigoriev I."/>
        </authorList>
    </citation>
    <scope>NUCLEOTIDE SEQUENCE</scope>
    <source>
        <strain evidence="1">CBS 675.92</strain>
    </source>
</reference>
<evidence type="ECO:0000313" key="1">
    <source>
        <dbReference type="EMBL" id="KAF1961262.1"/>
    </source>
</evidence>
<dbReference type="AlphaFoldDB" id="A0A6A5UBS9"/>
<dbReference type="Proteomes" id="UP000800035">
    <property type="component" value="Unassembled WGS sequence"/>
</dbReference>
<name>A0A6A5UBS9_9PLEO</name>
<proteinExistence type="predicted"/>
<gene>
    <name evidence="1" type="ORF">CC80DRAFT_500557</name>
</gene>